<organism evidence="1 2">
    <name type="scientific">Scleroderma citrinum Foug A</name>
    <dbReference type="NCBI Taxonomy" id="1036808"/>
    <lineage>
        <taxon>Eukaryota</taxon>
        <taxon>Fungi</taxon>
        <taxon>Dikarya</taxon>
        <taxon>Basidiomycota</taxon>
        <taxon>Agaricomycotina</taxon>
        <taxon>Agaricomycetes</taxon>
        <taxon>Agaricomycetidae</taxon>
        <taxon>Boletales</taxon>
        <taxon>Sclerodermatineae</taxon>
        <taxon>Sclerodermataceae</taxon>
        <taxon>Scleroderma</taxon>
    </lineage>
</organism>
<reference evidence="1 2" key="1">
    <citation type="submission" date="2014-04" db="EMBL/GenBank/DDBJ databases">
        <authorList>
            <consortium name="DOE Joint Genome Institute"/>
            <person name="Kuo A."/>
            <person name="Kohler A."/>
            <person name="Nagy L.G."/>
            <person name="Floudas D."/>
            <person name="Copeland A."/>
            <person name="Barry K.W."/>
            <person name="Cichocki N."/>
            <person name="Veneault-Fourrey C."/>
            <person name="LaButti K."/>
            <person name="Lindquist E.A."/>
            <person name="Lipzen A."/>
            <person name="Lundell T."/>
            <person name="Morin E."/>
            <person name="Murat C."/>
            <person name="Sun H."/>
            <person name="Tunlid A."/>
            <person name="Henrissat B."/>
            <person name="Grigoriev I.V."/>
            <person name="Hibbett D.S."/>
            <person name="Martin F."/>
            <person name="Nordberg H.P."/>
            <person name="Cantor M.N."/>
            <person name="Hua S.X."/>
        </authorList>
    </citation>
    <scope>NUCLEOTIDE SEQUENCE [LARGE SCALE GENOMIC DNA]</scope>
    <source>
        <strain evidence="1 2">Foug A</strain>
    </source>
</reference>
<dbReference type="HOGENOM" id="CLU_103878_0_0_1"/>
<dbReference type="OrthoDB" id="3262259at2759"/>
<dbReference type="AlphaFoldDB" id="A0A0C3ACL5"/>
<dbReference type="EMBL" id="KN822041">
    <property type="protein sequence ID" value="KIM62642.1"/>
    <property type="molecule type" value="Genomic_DNA"/>
</dbReference>
<dbReference type="InParanoid" id="A0A0C3ACL5"/>
<name>A0A0C3ACL5_9AGAM</name>
<dbReference type="Gene3D" id="3.30.70.240">
    <property type="match status" value="1"/>
</dbReference>
<keyword evidence="2" id="KW-1185">Reference proteome</keyword>
<accession>A0A0C3ACL5</accession>
<protein>
    <submittedName>
        <fullName evidence="1">Uncharacterized protein</fullName>
    </submittedName>
</protein>
<gene>
    <name evidence="1" type="ORF">SCLCIDRAFT_24931</name>
</gene>
<dbReference type="Proteomes" id="UP000053989">
    <property type="component" value="Unassembled WGS sequence"/>
</dbReference>
<proteinExistence type="predicted"/>
<reference evidence="2" key="2">
    <citation type="submission" date="2015-01" db="EMBL/GenBank/DDBJ databases">
        <title>Evolutionary Origins and Diversification of the Mycorrhizal Mutualists.</title>
        <authorList>
            <consortium name="DOE Joint Genome Institute"/>
            <consortium name="Mycorrhizal Genomics Consortium"/>
            <person name="Kohler A."/>
            <person name="Kuo A."/>
            <person name="Nagy L.G."/>
            <person name="Floudas D."/>
            <person name="Copeland A."/>
            <person name="Barry K.W."/>
            <person name="Cichocki N."/>
            <person name="Veneault-Fourrey C."/>
            <person name="LaButti K."/>
            <person name="Lindquist E.A."/>
            <person name="Lipzen A."/>
            <person name="Lundell T."/>
            <person name="Morin E."/>
            <person name="Murat C."/>
            <person name="Riley R."/>
            <person name="Ohm R."/>
            <person name="Sun H."/>
            <person name="Tunlid A."/>
            <person name="Henrissat B."/>
            <person name="Grigoriev I.V."/>
            <person name="Hibbett D.S."/>
            <person name="Martin F."/>
        </authorList>
    </citation>
    <scope>NUCLEOTIDE SEQUENCE [LARGE SCALE GENOMIC DNA]</scope>
    <source>
        <strain evidence="2">Foug A</strain>
    </source>
</reference>
<evidence type="ECO:0000313" key="1">
    <source>
        <dbReference type="EMBL" id="KIM62642.1"/>
    </source>
</evidence>
<evidence type="ECO:0000313" key="2">
    <source>
        <dbReference type="Proteomes" id="UP000053989"/>
    </source>
</evidence>
<sequence>MDDQDLLIPIATHLTLLNLPPGCYGISYDIFTRKLEDSLPGGWDSARSTMYSELGSALECAGFHRSQYSIYTCDGIRAMEAYWTMLMLMDIRPPGKLESTVKGLKLHYVSNQLFDVTDDIQLGGAYSPRLQGPMPAGLVPPNVQAAVLLVPLQRLPVYTRRSDEAMDVNNWRV</sequence>